<evidence type="ECO:0000256" key="1">
    <source>
        <dbReference type="ARBA" id="ARBA00004123"/>
    </source>
</evidence>
<dbReference type="PANTHER" id="PTHR10252">
    <property type="entry name" value="HISTONE-LIKE TRANSCRIPTION FACTOR CCAAT-RELATED"/>
    <property type="match status" value="1"/>
</dbReference>
<dbReference type="Pfam" id="PF00808">
    <property type="entry name" value="CBFD_NFYB_HMF"/>
    <property type="match status" value="1"/>
</dbReference>
<evidence type="ECO:0000313" key="5">
    <source>
        <dbReference type="EMBL" id="CAK7264512.1"/>
    </source>
</evidence>
<feature type="compositionally biased region" description="Basic and acidic residues" evidence="3">
    <location>
        <begin position="352"/>
        <end position="366"/>
    </location>
</feature>
<dbReference type="PANTHER" id="PTHR10252:SF5">
    <property type="entry name" value="DR1-ASSOCIATED COREPRESSOR"/>
    <property type="match status" value="1"/>
</dbReference>
<feature type="compositionally biased region" description="Basic and acidic residues" evidence="3">
    <location>
        <begin position="320"/>
        <end position="329"/>
    </location>
</feature>
<evidence type="ECO:0000259" key="4">
    <source>
        <dbReference type="Pfam" id="PF00808"/>
    </source>
</evidence>
<feature type="region of interest" description="Disordered" evidence="3">
    <location>
        <begin position="319"/>
        <end position="377"/>
    </location>
</feature>
<dbReference type="InterPro" id="IPR050568">
    <property type="entry name" value="Transcr_DNA_Rep_Reg"/>
</dbReference>
<gene>
    <name evidence="5" type="ORF">SEPCBS119000_001028</name>
</gene>
<reference evidence="5 6" key="1">
    <citation type="submission" date="2024-01" db="EMBL/GenBank/DDBJ databases">
        <authorList>
            <person name="Allen C."/>
            <person name="Tagirdzhanova G."/>
        </authorList>
    </citation>
    <scope>NUCLEOTIDE SEQUENCE [LARGE SCALE GENOMIC DNA]</scope>
    <source>
        <strain evidence="5 6">CBS 119000</strain>
    </source>
</reference>
<evidence type="ECO:0000256" key="3">
    <source>
        <dbReference type="SAM" id="MobiDB-lite"/>
    </source>
</evidence>
<feature type="compositionally biased region" description="Gly residues" evidence="3">
    <location>
        <begin position="337"/>
        <end position="351"/>
    </location>
</feature>
<evidence type="ECO:0000256" key="2">
    <source>
        <dbReference type="ARBA" id="ARBA00023242"/>
    </source>
</evidence>
<comment type="caution">
    <text evidence="5">The sequence shown here is derived from an EMBL/GenBank/DDBJ whole genome shotgun (WGS) entry which is preliminary data.</text>
</comment>
<dbReference type="SUPFAM" id="SSF47113">
    <property type="entry name" value="Histone-fold"/>
    <property type="match status" value="1"/>
</dbReference>
<feature type="compositionally biased region" description="Low complexity" evidence="3">
    <location>
        <begin position="83"/>
        <end position="111"/>
    </location>
</feature>
<dbReference type="InterPro" id="IPR009072">
    <property type="entry name" value="Histone-fold"/>
</dbReference>
<accession>A0ABP0DBN2</accession>
<name>A0ABP0DBN2_9PEZI</name>
<evidence type="ECO:0000313" key="6">
    <source>
        <dbReference type="Proteomes" id="UP001642502"/>
    </source>
</evidence>
<feature type="domain" description="Transcription factor CBF/NF-Y/archaeal histone" evidence="4">
    <location>
        <begin position="243"/>
        <end position="305"/>
    </location>
</feature>
<feature type="compositionally biased region" description="Low complexity" evidence="3">
    <location>
        <begin position="35"/>
        <end position="73"/>
    </location>
</feature>
<organism evidence="5 6">
    <name type="scientific">Sporothrix epigloea</name>
    <dbReference type="NCBI Taxonomy" id="1892477"/>
    <lineage>
        <taxon>Eukaryota</taxon>
        <taxon>Fungi</taxon>
        <taxon>Dikarya</taxon>
        <taxon>Ascomycota</taxon>
        <taxon>Pezizomycotina</taxon>
        <taxon>Sordariomycetes</taxon>
        <taxon>Sordariomycetidae</taxon>
        <taxon>Ophiostomatales</taxon>
        <taxon>Ophiostomataceae</taxon>
        <taxon>Sporothrix</taxon>
    </lineage>
</organism>
<comment type="subcellular location">
    <subcellularLocation>
        <location evidence="1">Nucleus</location>
    </subcellularLocation>
</comment>
<proteinExistence type="predicted"/>
<keyword evidence="6" id="KW-1185">Reference proteome</keyword>
<dbReference type="InterPro" id="IPR003958">
    <property type="entry name" value="CBFA_NFYB_domain"/>
</dbReference>
<dbReference type="CDD" id="cd22906">
    <property type="entry name" value="HFD_DRAP1"/>
    <property type="match status" value="1"/>
</dbReference>
<dbReference type="EMBL" id="CAWUON010000007">
    <property type="protein sequence ID" value="CAK7264512.1"/>
    <property type="molecule type" value="Genomic_DNA"/>
</dbReference>
<feature type="compositionally biased region" description="Low complexity" evidence="3">
    <location>
        <begin position="149"/>
        <end position="163"/>
    </location>
</feature>
<protein>
    <recommendedName>
        <fullName evidence="4">Transcription factor CBF/NF-Y/archaeal histone domain-containing protein</fullName>
    </recommendedName>
</protein>
<feature type="compositionally biased region" description="Polar residues" evidence="3">
    <location>
        <begin position="112"/>
        <end position="135"/>
    </location>
</feature>
<feature type="region of interest" description="Disordered" evidence="3">
    <location>
        <begin position="1"/>
        <end position="163"/>
    </location>
</feature>
<sequence length="377" mass="40912">MSSGSYAPKSPDLSALFADPAPPPPALNAPYSQRYAQPSQYAPQTQQQQPQPATQQAYYQPPTQYYSTAQQPQRHPHNLGYLQSPPSHQPSFQHQHQQQQQPQSPYYQSFPTAQYQQPASATAASVPSQYGQRYQSPGDLFGTDPLAGDSSSQQLRQQQQPLSFDQQERQLLQPLQEQSYAQPAAAPIKREAGTSAMPPRRPAAATAAPVAAAEASSAQQLQNLLPPPQAPTQATFVSPVRTKFPTARIKRIMQADEEVGKVSQQTPIAVGKALEMFMVELVSKSADVARAKNSKRVTAQMLKHVIESDDQWDFLRSISKKVDPEEKHGRGPRNSTGGAGAAAGAGAGEGGSKSKLEDDSGDDQPKKRGRPARKKKA</sequence>
<keyword evidence="2" id="KW-0539">Nucleus</keyword>
<dbReference type="Proteomes" id="UP001642502">
    <property type="component" value="Unassembled WGS sequence"/>
</dbReference>
<dbReference type="Gene3D" id="1.10.20.10">
    <property type="entry name" value="Histone, subunit A"/>
    <property type="match status" value="1"/>
</dbReference>
<feature type="compositionally biased region" description="Basic residues" evidence="3">
    <location>
        <begin position="367"/>
        <end position="377"/>
    </location>
</feature>